<dbReference type="Proteomes" id="UP001202961">
    <property type="component" value="Unassembled WGS sequence"/>
</dbReference>
<evidence type="ECO:0000256" key="1">
    <source>
        <dbReference type="ARBA" id="ARBA00013194"/>
    </source>
</evidence>
<dbReference type="PANTHER" id="PTHR45625">
    <property type="entry name" value="PEPTIDYL-PROLYL CIS-TRANS ISOMERASE-RELATED"/>
    <property type="match status" value="1"/>
</dbReference>
<feature type="compositionally biased region" description="Low complexity" evidence="4">
    <location>
        <begin position="68"/>
        <end position="91"/>
    </location>
</feature>
<evidence type="ECO:0000313" key="6">
    <source>
        <dbReference type="EMBL" id="MCM2374035.1"/>
    </source>
</evidence>
<keyword evidence="7" id="KW-1185">Reference proteome</keyword>
<dbReference type="PROSITE" id="PS50072">
    <property type="entry name" value="CSA_PPIASE_2"/>
    <property type="match status" value="1"/>
</dbReference>
<protein>
    <recommendedName>
        <fullName evidence="1">peptidylprolyl isomerase</fullName>
        <ecNumber evidence="1">5.2.1.8</ecNumber>
    </recommendedName>
</protein>
<evidence type="ECO:0000256" key="4">
    <source>
        <dbReference type="SAM" id="MobiDB-lite"/>
    </source>
</evidence>
<organism evidence="6 7">
    <name type="scientific">Aporhodopirellula aestuarii</name>
    <dbReference type="NCBI Taxonomy" id="2950107"/>
    <lineage>
        <taxon>Bacteria</taxon>
        <taxon>Pseudomonadati</taxon>
        <taxon>Planctomycetota</taxon>
        <taxon>Planctomycetia</taxon>
        <taxon>Pirellulales</taxon>
        <taxon>Pirellulaceae</taxon>
        <taxon>Aporhodopirellula</taxon>
    </lineage>
</organism>
<dbReference type="InterPro" id="IPR029000">
    <property type="entry name" value="Cyclophilin-like_dom_sf"/>
</dbReference>
<dbReference type="PANTHER" id="PTHR45625:SF4">
    <property type="entry name" value="PEPTIDYLPROLYL ISOMERASE DOMAIN AND WD REPEAT-CONTAINING PROTEIN 1"/>
    <property type="match status" value="1"/>
</dbReference>
<feature type="region of interest" description="Disordered" evidence="4">
    <location>
        <begin position="62"/>
        <end position="115"/>
    </location>
</feature>
<dbReference type="EC" id="5.2.1.8" evidence="1"/>
<comment type="caution">
    <text evidence="6">The sequence shown here is derived from an EMBL/GenBank/DDBJ whole genome shotgun (WGS) entry which is preliminary data.</text>
</comment>
<dbReference type="CDD" id="cd00317">
    <property type="entry name" value="cyclophilin"/>
    <property type="match status" value="1"/>
</dbReference>
<dbReference type="Gene3D" id="2.40.100.10">
    <property type="entry name" value="Cyclophilin-like"/>
    <property type="match status" value="1"/>
</dbReference>
<accession>A0ABT0UC16</accession>
<keyword evidence="3 6" id="KW-0413">Isomerase</keyword>
<keyword evidence="2" id="KW-0697">Rotamase</keyword>
<dbReference type="InterPro" id="IPR002130">
    <property type="entry name" value="Cyclophilin-type_PPIase_dom"/>
</dbReference>
<sequence>MPAFVSSLSRMPVRSFRSKRISGLLAVTAVFAVTFGGAAIMTSRVSAQDATAIGAQADSDVSTSEFFGPLSGEPSTSLPSEPTTSKVPGAGESHEGHGHEGHSHDAPAPEAPLHDDPEQLKMALKTLPEEIQPDAQKAWDRYKTLDKELEAAMLDLRRIQIHYRNGYDQTPSAVIEYREQRNKTWNLMQEQFVAALDLMRYLPSVEAVSYVVTMVQHHFENDIYDEHTYEAAARLLDIGQNFRFLFLALGRSAVVTGRFDTAKQVYESLTEEDLEKADKMLLYQLDKLEEQFKQEQEAIAKTDPDKLPQVRFETTKGDFVVELFPDAAPSAVAHFLKLVEDGFYDGMDFSVVSENVLALSGDVSGDGRGNAGQFLVDEHGREGSRPGLRGSLAMAKIPLGNGEFVENSGSSQFAILYLPIVAIASNQTIFGRVIDGMDNVSRLRRVDPTEKKEKNQIQLPPDAILSAEIIRRGEELPEPVYVDMRAEIEKAVKAGLIKSKQPSGP</sequence>
<reference evidence="6 7" key="1">
    <citation type="journal article" date="2022" name="Syst. Appl. Microbiol.">
        <title>Rhodopirellula aestuarii sp. nov., a novel member of the genus Rhodopirellula isolated from brackish sediments collected in the Tagus River estuary, Portugal.</title>
        <authorList>
            <person name="Vitorino I.R."/>
            <person name="Klimek D."/>
            <person name="Calusinska M."/>
            <person name="Lobo-da-Cunha A."/>
            <person name="Vasconcelos V."/>
            <person name="Lage O.M."/>
        </authorList>
    </citation>
    <scope>NUCLEOTIDE SEQUENCE [LARGE SCALE GENOMIC DNA]</scope>
    <source>
        <strain evidence="6 7">ICT_H3.1</strain>
    </source>
</reference>
<dbReference type="EMBL" id="JAMQBK010000078">
    <property type="protein sequence ID" value="MCM2374035.1"/>
    <property type="molecule type" value="Genomic_DNA"/>
</dbReference>
<gene>
    <name evidence="6" type="ORF">NB063_25760</name>
</gene>
<proteinExistence type="predicted"/>
<evidence type="ECO:0000313" key="7">
    <source>
        <dbReference type="Proteomes" id="UP001202961"/>
    </source>
</evidence>
<dbReference type="InterPro" id="IPR044666">
    <property type="entry name" value="Cyclophilin_A-like"/>
</dbReference>
<evidence type="ECO:0000256" key="2">
    <source>
        <dbReference type="ARBA" id="ARBA00023110"/>
    </source>
</evidence>
<dbReference type="SUPFAM" id="SSF50891">
    <property type="entry name" value="Cyclophilin-like"/>
    <property type="match status" value="1"/>
</dbReference>
<feature type="compositionally biased region" description="Basic and acidic residues" evidence="4">
    <location>
        <begin position="92"/>
        <end position="115"/>
    </location>
</feature>
<dbReference type="Pfam" id="PF00160">
    <property type="entry name" value="Pro_isomerase"/>
    <property type="match status" value="1"/>
</dbReference>
<evidence type="ECO:0000256" key="3">
    <source>
        <dbReference type="ARBA" id="ARBA00023235"/>
    </source>
</evidence>
<feature type="domain" description="PPIase cyclophilin-type" evidence="5">
    <location>
        <begin position="317"/>
        <end position="471"/>
    </location>
</feature>
<dbReference type="GO" id="GO:0016853">
    <property type="term" value="F:isomerase activity"/>
    <property type="evidence" value="ECO:0007669"/>
    <property type="project" value="UniProtKB-KW"/>
</dbReference>
<evidence type="ECO:0000259" key="5">
    <source>
        <dbReference type="PROSITE" id="PS50072"/>
    </source>
</evidence>
<name>A0ABT0UC16_9BACT</name>
<dbReference type="RefSeq" id="WP_250931908.1">
    <property type="nucleotide sequence ID" value="NZ_JAMQBK010000078.1"/>
</dbReference>